<name>A0A8H7ZMS5_9FUNG</name>
<organism evidence="1 2">
    <name type="scientific">Olpidium bornovanus</name>
    <dbReference type="NCBI Taxonomy" id="278681"/>
    <lineage>
        <taxon>Eukaryota</taxon>
        <taxon>Fungi</taxon>
        <taxon>Fungi incertae sedis</taxon>
        <taxon>Olpidiomycota</taxon>
        <taxon>Olpidiomycotina</taxon>
        <taxon>Olpidiomycetes</taxon>
        <taxon>Olpidiales</taxon>
        <taxon>Olpidiaceae</taxon>
        <taxon>Olpidium</taxon>
    </lineage>
</organism>
<evidence type="ECO:0000313" key="2">
    <source>
        <dbReference type="Proteomes" id="UP000673691"/>
    </source>
</evidence>
<accession>A0A8H7ZMS5</accession>
<dbReference type="AlphaFoldDB" id="A0A8H7ZMS5"/>
<gene>
    <name evidence="1" type="ORF">BJ554DRAFT_4088</name>
</gene>
<reference evidence="1 2" key="1">
    <citation type="journal article" name="Sci. Rep.">
        <title>Genome-scale phylogenetic analyses confirm Olpidium as the closest living zoosporic fungus to the non-flagellated, terrestrial fungi.</title>
        <authorList>
            <person name="Chang Y."/>
            <person name="Rochon D."/>
            <person name="Sekimoto S."/>
            <person name="Wang Y."/>
            <person name="Chovatia M."/>
            <person name="Sandor L."/>
            <person name="Salamov A."/>
            <person name="Grigoriev I.V."/>
            <person name="Stajich J.E."/>
            <person name="Spatafora J.W."/>
        </authorList>
    </citation>
    <scope>NUCLEOTIDE SEQUENCE [LARGE SCALE GENOMIC DNA]</scope>
    <source>
        <strain evidence="1">S191</strain>
    </source>
</reference>
<sequence>MRVWEPPRGGSVYPGAFMSRGLRVFTAQAPKLPLTRTRTRGQAST</sequence>
<feature type="non-terminal residue" evidence="1">
    <location>
        <position position="45"/>
    </location>
</feature>
<dbReference type="Proteomes" id="UP000673691">
    <property type="component" value="Unassembled WGS sequence"/>
</dbReference>
<comment type="caution">
    <text evidence="1">The sequence shown here is derived from an EMBL/GenBank/DDBJ whole genome shotgun (WGS) entry which is preliminary data.</text>
</comment>
<keyword evidence="2" id="KW-1185">Reference proteome</keyword>
<dbReference type="EMBL" id="JAEFCI010012068">
    <property type="protein sequence ID" value="KAG5456224.1"/>
    <property type="molecule type" value="Genomic_DNA"/>
</dbReference>
<protein>
    <submittedName>
        <fullName evidence="1">Uncharacterized protein</fullName>
    </submittedName>
</protein>
<proteinExistence type="predicted"/>
<evidence type="ECO:0000313" key="1">
    <source>
        <dbReference type="EMBL" id="KAG5456224.1"/>
    </source>
</evidence>